<evidence type="ECO:0000313" key="4">
    <source>
        <dbReference type="EMBL" id="KAF5849440.1"/>
    </source>
</evidence>
<reference evidence="4" key="1">
    <citation type="submission" date="2019-11" db="EMBL/GenBank/DDBJ databases">
        <title>Bipolaris sorokiniana Genome sequencing.</title>
        <authorList>
            <person name="Wang H."/>
        </authorList>
    </citation>
    <scope>NUCLEOTIDE SEQUENCE</scope>
</reference>
<dbReference type="GO" id="GO:0050660">
    <property type="term" value="F:flavin adenine dinucleotide binding"/>
    <property type="evidence" value="ECO:0007669"/>
    <property type="project" value="InterPro"/>
</dbReference>
<evidence type="ECO:0000313" key="5">
    <source>
        <dbReference type="Proteomes" id="UP000624244"/>
    </source>
</evidence>
<feature type="domain" description="Glucose-methanol-choline oxidoreductase C-terminal" evidence="3">
    <location>
        <begin position="406"/>
        <end position="542"/>
    </location>
</feature>
<evidence type="ECO:0000259" key="2">
    <source>
        <dbReference type="Pfam" id="PF00732"/>
    </source>
</evidence>
<dbReference type="EMBL" id="WNKQ01000009">
    <property type="protein sequence ID" value="KAF5849440.1"/>
    <property type="molecule type" value="Genomic_DNA"/>
</dbReference>
<dbReference type="PANTHER" id="PTHR11552:SF123">
    <property type="entry name" value="GMC OXIDOREDUCTASE (AFU_ORTHOLOGUE AFUA_2G01770)-RELATED"/>
    <property type="match status" value="1"/>
</dbReference>
<gene>
    <name evidence="4" type="ORF">GGP41_006436</name>
</gene>
<accession>A0A8H5ZJV3</accession>
<dbReference type="InterPro" id="IPR007867">
    <property type="entry name" value="GMC_OxRtase_C"/>
</dbReference>
<dbReference type="PIRSF" id="PIRSF000137">
    <property type="entry name" value="Alcohol_oxidase"/>
    <property type="match status" value="1"/>
</dbReference>
<dbReference type="InterPro" id="IPR036188">
    <property type="entry name" value="FAD/NAD-bd_sf"/>
</dbReference>
<proteinExistence type="inferred from homology"/>
<dbReference type="InterPro" id="IPR012132">
    <property type="entry name" value="GMC_OxRdtase"/>
</dbReference>
<evidence type="ECO:0008006" key="6">
    <source>
        <dbReference type="Google" id="ProtNLM"/>
    </source>
</evidence>
<evidence type="ECO:0000256" key="1">
    <source>
        <dbReference type="ARBA" id="ARBA00010790"/>
    </source>
</evidence>
<dbReference type="Proteomes" id="UP000624244">
    <property type="component" value="Unassembled WGS sequence"/>
</dbReference>
<dbReference type="Gene3D" id="3.50.50.60">
    <property type="entry name" value="FAD/NAD(P)-binding domain"/>
    <property type="match status" value="1"/>
</dbReference>
<dbReference type="GO" id="GO:0016614">
    <property type="term" value="F:oxidoreductase activity, acting on CH-OH group of donors"/>
    <property type="evidence" value="ECO:0007669"/>
    <property type="project" value="InterPro"/>
</dbReference>
<dbReference type="InterPro" id="IPR000172">
    <property type="entry name" value="GMC_OxRdtase_N"/>
</dbReference>
<protein>
    <recommendedName>
        <fullName evidence="6">Glucose-methanol-choline oxidoreductase N-terminal domain-containing protein</fullName>
    </recommendedName>
</protein>
<dbReference type="SUPFAM" id="SSF51905">
    <property type="entry name" value="FAD/NAD(P)-binding domain"/>
    <property type="match status" value="1"/>
</dbReference>
<organism evidence="4 5">
    <name type="scientific">Cochliobolus sativus</name>
    <name type="common">Common root rot and spot blotch fungus</name>
    <name type="synonym">Bipolaris sorokiniana</name>
    <dbReference type="NCBI Taxonomy" id="45130"/>
    <lineage>
        <taxon>Eukaryota</taxon>
        <taxon>Fungi</taxon>
        <taxon>Dikarya</taxon>
        <taxon>Ascomycota</taxon>
        <taxon>Pezizomycotina</taxon>
        <taxon>Dothideomycetes</taxon>
        <taxon>Pleosporomycetidae</taxon>
        <taxon>Pleosporales</taxon>
        <taxon>Pleosporineae</taxon>
        <taxon>Pleosporaceae</taxon>
        <taxon>Bipolaris</taxon>
    </lineage>
</organism>
<feature type="domain" description="Glucose-methanol-choline oxidoreductase N-terminal" evidence="2">
    <location>
        <begin position="5"/>
        <end position="297"/>
    </location>
</feature>
<comment type="similarity">
    <text evidence="1">Belongs to the GMC oxidoreductase family.</text>
</comment>
<dbReference type="Pfam" id="PF00732">
    <property type="entry name" value="GMC_oxred_N"/>
    <property type="match status" value="1"/>
</dbReference>
<evidence type="ECO:0000259" key="3">
    <source>
        <dbReference type="Pfam" id="PF05199"/>
    </source>
</evidence>
<comment type="caution">
    <text evidence="4">The sequence shown here is derived from an EMBL/GenBank/DDBJ whole genome shotgun (WGS) entry which is preliminary data.</text>
</comment>
<dbReference type="PANTHER" id="PTHR11552">
    <property type="entry name" value="GLUCOSE-METHANOL-CHOLINE GMC OXIDOREDUCTASE"/>
    <property type="match status" value="1"/>
</dbReference>
<name>A0A8H5ZJV3_COCSA</name>
<dbReference type="Pfam" id="PF05199">
    <property type="entry name" value="GMC_oxred_C"/>
    <property type="match status" value="1"/>
</dbReference>
<sequence>MESSFDYIIAGGGTAGVVIASRLKEYLPNSSIALLEAGPNAVDDPAIDNVSDPLNWMPLFQKGFLIDYSTTPQEHLGGRNIMNAAGRLLSAASGVNIGLWMRASAADLDVIAERAGNARFTYSSMEKYYKRIETHFNATADKEHYGFEGKIHTVGGRKYPIRNLLQESAENLGHKYNSTRGDPTGLGDITKCWRATSESTATRQHSAKVYDLSGVEVFCDTFAARVLLNDSKRAIGVELTSGKRIMANKEVILSCRTQVSPKILMLSGIGPADELAKHNIPQTVDSPAVGQNPCDHNAMTMYFKLKDASKGYARPFNGYAEPAYGQGLPFYFCLFANIPDTELSPHLKNDGIRIDEPQEEDLLLRPNRCHYLNLAVYYPFLVDPAISPTVKEVGAHISLCALPMLPLSRGSVTLNPADPNDKPVCNPRFLSTNTDRFILRRAVRGNLRLVETGPLAAEIEGEIPPAGAQFPALTTKSSDEEIDARITQFASTIYHPVGTYTLGTVLDDAFRVKGVGGLRVCDASVLPEPIAAMPSCTIYALAEMCADLVARKA</sequence>
<dbReference type="SUPFAM" id="SSF54373">
    <property type="entry name" value="FAD-linked reductases, C-terminal domain"/>
    <property type="match status" value="1"/>
</dbReference>
<dbReference type="AlphaFoldDB" id="A0A8H5ZJV3"/>
<dbReference type="Gene3D" id="3.30.560.10">
    <property type="entry name" value="Glucose Oxidase, domain 3"/>
    <property type="match status" value="1"/>
</dbReference>
<dbReference type="OMA" id="ATGWDWE"/>